<dbReference type="AlphaFoldDB" id="A0A8X6VI95"/>
<evidence type="ECO:0000313" key="1">
    <source>
        <dbReference type="EMBL" id="GFY08304.1"/>
    </source>
</evidence>
<comment type="caution">
    <text evidence="1">The sequence shown here is derived from an EMBL/GenBank/DDBJ whole genome shotgun (WGS) entry which is preliminary data.</text>
</comment>
<gene>
    <name evidence="1" type="ORF">TNCV_1357101</name>
</gene>
<dbReference type="EMBL" id="BMAU01021280">
    <property type="protein sequence ID" value="GFY08304.1"/>
    <property type="molecule type" value="Genomic_DNA"/>
</dbReference>
<reference evidence="1" key="1">
    <citation type="submission" date="2020-08" db="EMBL/GenBank/DDBJ databases">
        <title>Multicomponent nature underlies the extraordinary mechanical properties of spider dragline silk.</title>
        <authorList>
            <person name="Kono N."/>
            <person name="Nakamura H."/>
            <person name="Mori M."/>
            <person name="Yoshida Y."/>
            <person name="Ohtoshi R."/>
            <person name="Malay A.D."/>
            <person name="Moran D.A.P."/>
            <person name="Tomita M."/>
            <person name="Numata K."/>
            <person name="Arakawa K."/>
        </authorList>
    </citation>
    <scope>NUCLEOTIDE SEQUENCE</scope>
</reference>
<protein>
    <submittedName>
        <fullName evidence="1">Uncharacterized protein</fullName>
    </submittedName>
</protein>
<proteinExistence type="predicted"/>
<dbReference type="Proteomes" id="UP000887159">
    <property type="component" value="Unassembled WGS sequence"/>
</dbReference>
<organism evidence="1 2">
    <name type="scientific">Trichonephila clavipes</name>
    <name type="common">Golden silk orbweaver</name>
    <name type="synonym">Nephila clavipes</name>
    <dbReference type="NCBI Taxonomy" id="2585209"/>
    <lineage>
        <taxon>Eukaryota</taxon>
        <taxon>Metazoa</taxon>
        <taxon>Ecdysozoa</taxon>
        <taxon>Arthropoda</taxon>
        <taxon>Chelicerata</taxon>
        <taxon>Arachnida</taxon>
        <taxon>Araneae</taxon>
        <taxon>Araneomorphae</taxon>
        <taxon>Entelegynae</taxon>
        <taxon>Araneoidea</taxon>
        <taxon>Nephilidae</taxon>
        <taxon>Trichonephila</taxon>
    </lineage>
</organism>
<accession>A0A8X6VI95</accession>
<sequence length="71" mass="8142">MDQYDDVEQRAFSTMPPNPILTIMMLNTEICIRLERRSYAISSARYVVDYTNKGFPVYGTASKEAKPWSSS</sequence>
<evidence type="ECO:0000313" key="2">
    <source>
        <dbReference type="Proteomes" id="UP000887159"/>
    </source>
</evidence>
<keyword evidence="2" id="KW-1185">Reference proteome</keyword>
<name>A0A8X6VI95_TRICX</name>